<protein>
    <submittedName>
        <fullName evidence="8">THAP</fullName>
    </submittedName>
</protein>
<evidence type="ECO:0000313" key="8">
    <source>
        <dbReference type="EMBL" id="BES93567.1"/>
    </source>
</evidence>
<dbReference type="PANTHER" id="PTHR46600:SF11">
    <property type="entry name" value="THAP DOMAIN-CONTAINING PROTEIN 10"/>
    <property type="match status" value="1"/>
</dbReference>
<keyword evidence="1" id="KW-0479">Metal-binding</keyword>
<name>A0ABN7AMV0_9HEMI</name>
<dbReference type="Pfam" id="PF05485">
    <property type="entry name" value="THAP"/>
    <property type="match status" value="2"/>
</dbReference>
<feature type="domain" description="THAP-type" evidence="7">
    <location>
        <begin position="114"/>
        <end position="201"/>
    </location>
</feature>
<feature type="domain" description="THAP-type" evidence="7">
    <location>
        <begin position="1"/>
        <end position="81"/>
    </location>
</feature>
<dbReference type="SMART" id="SM00980">
    <property type="entry name" value="THAP"/>
    <property type="match status" value="2"/>
</dbReference>
<proteinExistence type="predicted"/>
<dbReference type="Proteomes" id="UP001307889">
    <property type="component" value="Chromosome 4"/>
</dbReference>
<evidence type="ECO:0000256" key="1">
    <source>
        <dbReference type="ARBA" id="ARBA00022723"/>
    </source>
</evidence>
<keyword evidence="2 5" id="KW-0863">Zinc-finger</keyword>
<dbReference type="Gene3D" id="4.10.280.10">
    <property type="entry name" value="Helix-loop-helix DNA-binding domain"/>
    <property type="match status" value="1"/>
</dbReference>
<feature type="region of interest" description="Disordered" evidence="6">
    <location>
        <begin position="263"/>
        <end position="299"/>
    </location>
</feature>
<keyword evidence="9" id="KW-1185">Reference proteome</keyword>
<accession>A0ABN7AMV0</accession>
<evidence type="ECO:0000256" key="3">
    <source>
        <dbReference type="ARBA" id="ARBA00022833"/>
    </source>
</evidence>
<gene>
    <name evidence="8" type="ORF">NTJ_06375</name>
</gene>
<reference evidence="8 9" key="1">
    <citation type="submission" date="2023-09" db="EMBL/GenBank/DDBJ databases">
        <title>Nesidiocoris tenuis whole genome shotgun sequence.</title>
        <authorList>
            <person name="Shibata T."/>
            <person name="Shimoda M."/>
            <person name="Kobayashi T."/>
            <person name="Uehara T."/>
        </authorList>
    </citation>
    <scope>NUCLEOTIDE SEQUENCE [LARGE SCALE GENOMIC DNA]</scope>
    <source>
        <strain evidence="8 9">Japan</strain>
    </source>
</reference>
<dbReference type="SUPFAM" id="SSF57716">
    <property type="entry name" value="Glucocorticoid receptor-like (DNA-binding domain)"/>
    <property type="match status" value="2"/>
</dbReference>
<sequence length="449" mass="50634">MDEEKNLSMFAIPTDDEAFALWKSVIPQGPRELTKSSHICEYHFEKTCINWTSNVKLADGSTVEVQFKKPRLRRGSIPTKFDPSLYVEREKNSVEEEDERSVSSDSTMTSTSSYTGHICSVPSCTYAIRKNVKADGSVSFHKYPKDPALQKIWAQRCKPRESLATSIEHRHVCSLHFEDKFIRTTSNKKRCIAKNCVPTLHLPGDEVPVECAGADNELDPLAQPQFEMTEDDSTSPMKDTTADDVSDEDVLVIDETPVMEMSETAIEPPPGPSPPSDPLSPVKTGSPKRGRPFGSKSNVATARQNLSASLNSLLDPAPEKRPPETDDSISKAFEKIDFDPYSLEKFDLRDPLETACDDAVWRRLNTRARKATLRANFKRIAYLLPEEYKRSNTTEILNSAMDYLQWVGKSNSSLALMNEMLSQKHYALRTKQERLSKILLKHNAKRNKD</sequence>
<keyword evidence="3" id="KW-0862">Zinc</keyword>
<evidence type="ECO:0000259" key="7">
    <source>
        <dbReference type="PROSITE" id="PS50950"/>
    </source>
</evidence>
<evidence type="ECO:0000256" key="2">
    <source>
        <dbReference type="ARBA" id="ARBA00022771"/>
    </source>
</evidence>
<evidence type="ECO:0000256" key="4">
    <source>
        <dbReference type="ARBA" id="ARBA00023125"/>
    </source>
</evidence>
<evidence type="ECO:0000256" key="6">
    <source>
        <dbReference type="SAM" id="MobiDB-lite"/>
    </source>
</evidence>
<feature type="region of interest" description="Disordered" evidence="6">
    <location>
        <begin position="88"/>
        <end position="110"/>
    </location>
</feature>
<dbReference type="PANTHER" id="PTHR46600">
    <property type="entry name" value="THAP DOMAIN-CONTAINING"/>
    <property type="match status" value="1"/>
</dbReference>
<evidence type="ECO:0000256" key="5">
    <source>
        <dbReference type="PROSITE-ProRule" id="PRU00309"/>
    </source>
</evidence>
<dbReference type="InterPro" id="IPR006612">
    <property type="entry name" value="THAP_Znf"/>
</dbReference>
<feature type="region of interest" description="Disordered" evidence="6">
    <location>
        <begin position="227"/>
        <end position="250"/>
    </location>
</feature>
<dbReference type="PROSITE" id="PS50950">
    <property type="entry name" value="ZF_THAP"/>
    <property type="match status" value="2"/>
</dbReference>
<dbReference type="InterPro" id="IPR026516">
    <property type="entry name" value="THAP1/10"/>
</dbReference>
<dbReference type="EMBL" id="AP028912">
    <property type="protein sequence ID" value="BES93567.1"/>
    <property type="molecule type" value="Genomic_DNA"/>
</dbReference>
<feature type="compositionally biased region" description="Pro residues" evidence="6">
    <location>
        <begin position="267"/>
        <end position="278"/>
    </location>
</feature>
<dbReference type="SMART" id="SM00692">
    <property type="entry name" value="DM3"/>
    <property type="match status" value="2"/>
</dbReference>
<organism evidence="8 9">
    <name type="scientific">Nesidiocoris tenuis</name>
    <dbReference type="NCBI Taxonomy" id="355587"/>
    <lineage>
        <taxon>Eukaryota</taxon>
        <taxon>Metazoa</taxon>
        <taxon>Ecdysozoa</taxon>
        <taxon>Arthropoda</taxon>
        <taxon>Hexapoda</taxon>
        <taxon>Insecta</taxon>
        <taxon>Pterygota</taxon>
        <taxon>Neoptera</taxon>
        <taxon>Paraneoptera</taxon>
        <taxon>Hemiptera</taxon>
        <taxon>Heteroptera</taxon>
        <taxon>Panheteroptera</taxon>
        <taxon>Cimicomorpha</taxon>
        <taxon>Miridae</taxon>
        <taxon>Dicyphina</taxon>
        <taxon>Nesidiocoris</taxon>
    </lineage>
</organism>
<evidence type="ECO:0000313" key="9">
    <source>
        <dbReference type="Proteomes" id="UP001307889"/>
    </source>
</evidence>
<keyword evidence="4 5" id="KW-0238">DNA-binding</keyword>
<dbReference type="InterPro" id="IPR036638">
    <property type="entry name" value="HLH_DNA-bd_sf"/>
</dbReference>